<reference evidence="1" key="1">
    <citation type="submission" date="2020-04" db="EMBL/GenBank/DDBJ databases">
        <authorList>
            <person name="Zhang T."/>
        </authorList>
    </citation>
    <scope>NUCLEOTIDE SEQUENCE</scope>
    <source>
        <strain evidence="1">HKST-UBA17</strain>
    </source>
</reference>
<sequence>MFRIDILQVYISGIHTYIVLRIERVNYCDTIGDLSTGCESQPPMQIGALDNPAYLDMYWRDRDTFSPILARLYVRICYGEDITDQDLDHLTYNECVHLLIDHMQEHIDDEYPPQSLEMLWRLIDLDETFSSPSYVATRIQSNSPDGLVALRWALGFFVYEEISRKNQSDFINTRVGQSIQISYALFHWIVWELTKERLLYLNKVSARRALYNPYSRISPTHKTGFSDTDLSHII</sequence>
<comment type="caution">
    <text evidence="1">The sequence shown here is derived from an EMBL/GenBank/DDBJ whole genome shotgun (WGS) entry which is preliminary data.</text>
</comment>
<protein>
    <submittedName>
        <fullName evidence="1">Uncharacterized protein</fullName>
    </submittedName>
</protein>
<accession>A0A955I475</accession>
<evidence type="ECO:0000313" key="1">
    <source>
        <dbReference type="EMBL" id="MCA9376328.1"/>
    </source>
</evidence>
<proteinExistence type="predicted"/>
<gene>
    <name evidence="1" type="ORF">KC685_00200</name>
</gene>
<dbReference type="Proteomes" id="UP000741282">
    <property type="component" value="Unassembled WGS sequence"/>
</dbReference>
<name>A0A955I475_9BACT</name>
<reference evidence="1" key="2">
    <citation type="journal article" date="2021" name="Microbiome">
        <title>Successional dynamics and alternative stable states in a saline activated sludge microbial community over 9 years.</title>
        <authorList>
            <person name="Wang Y."/>
            <person name="Ye J."/>
            <person name="Ju F."/>
            <person name="Liu L."/>
            <person name="Boyd J.A."/>
            <person name="Deng Y."/>
            <person name="Parks D.H."/>
            <person name="Jiang X."/>
            <person name="Yin X."/>
            <person name="Woodcroft B.J."/>
            <person name="Tyson G.W."/>
            <person name="Hugenholtz P."/>
            <person name="Polz M.F."/>
            <person name="Zhang T."/>
        </authorList>
    </citation>
    <scope>NUCLEOTIDE SEQUENCE</scope>
    <source>
        <strain evidence="1">HKST-UBA17</strain>
    </source>
</reference>
<dbReference type="AlphaFoldDB" id="A0A955I475"/>
<evidence type="ECO:0000313" key="2">
    <source>
        <dbReference type="Proteomes" id="UP000741282"/>
    </source>
</evidence>
<organism evidence="1 2">
    <name type="scientific">Candidatus Dojkabacteria bacterium</name>
    <dbReference type="NCBI Taxonomy" id="2099670"/>
    <lineage>
        <taxon>Bacteria</taxon>
        <taxon>Candidatus Dojkabacteria</taxon>
    </lineage>
</organism>
<dbReference type="EMBL" id="JAGQLN010000001">
    <property type="protein sequence ID" value="MCA9376328.1"/>
    <property type="molecule type" value="Genomic_DNA"/>
</dbReference>